<dbReference type="NCBIfam" id="TIGR02320">
    <property type="entry name" value="PEP_mutase"/>
    <property type="match status" value="1"/>
</dbReference>
<proteinExistence type="inferred from homology"/>
<dbReference type="InterPro" id="IPR029044">
    <property type="entry name" value="Nucleotide-diphossugar_trans"/>
</dbReference>
<dbReference type="InterPro" id="IPR039556">
    <property type="entry name" value="ICL/PEPM"/>
</dbReference>
<dbReference type="EC" id="5.4.2.9" evidence="4"/>
<evidence type="ECO:0000256" key="4">
    <source>
        <dbReference type="ARBA" id="ARBA00024063"/>
    </source>
</evidence>
<dbReference type="EMBL" id="JSZA02000035">
    <property type="protein sequence ID" value="KHD06688.2"/>
    <property type="molecule type" value="Genomic_DNA"/>
</dbReference>
<dbReference type="InterPro" id="IPR040442">
    <property type="entry name" value="Pyrv_kinase-like_dom_sf"/>
</dbReference>
<evidence type="ECO:0000256" key="1">
    <source>
        <dbReference type="ARBA" id="ARBA00022723"/>
    </source>
</evidence>
<dbReference type="PANTHER" id="PTHR42905">
    <property type="entry name" value="PHOSPHOENOLPYRUVATE CARBOXYLASE"/>
    <property type="match status" value="1"/>
</dbReference>
<keyword evidence="3" id="KW-0413">Isomerase</keyword>
<gene>
    <name evidence="7" type="ORF">PN36_11415</name>
</gene>
<evidence type="ECO:0000313" key="7">
    <source>
        <dbReference type="EMBL" id="KHD06688.2"/>
    </source>
</evidence>
<organism evidence="7 8">
    <name type="scientific">Candidatus Thiomargarita nelsonii</name>
    <dbReference type="NCBI Taxonomy" id="1003181"/>
    <lineage>
        <taxon>Bacteria</taxon>
        <taxon>Pseudomonadati</taxon>
        <taxon>Pseudomonadota</taxon>
        <taxon>Gammaproteobacteria</taxon>
        <taxon>Thiotrichales</taxon>
        <taxon>Thiotrichaceae</taxon>
        <taxon>Thiomargarita</taxon>
    </lineage>
</organism>
<comment type="similarity">
    <text evidence="5">Belongs to the isocitrate lyase/PEP mutase superfamily. PEP mutase family.</text>
</comment>
<sequence>MPKKTTQLKHLITSSQLEFLMEAHNGISAKIVEEAGFKGIWGSGLSIAAQFGVRDNNEASWTQVLEVVEFMADATQIPILLDGDTGYGDFNNMRRLVNKLEQRAVAGVCIEDKLFPKTNSFIDGSAQPLADIQEFCGKIKAGKDAQHDDDFCIVARIEAFIAGHGLEAALQRARAYQAAGADAILIHSARRTPYEVLAFKQNWDDRCPVIIVPTKYYATPTEVFREDGFSIVIWANQTLRSAVTAMQKTVQTIKQRENLLAIEDQIVPVAEIFRLQGAAELQKAEQRYLPPRVKPAAAIILAASRGEQLRELTATKPKVMLEIAGKPLLAHSLVAYREIDIKDITVVRGYQKNTVNLPGVHYVDNDDYANSGELLSLQKALNAKFTSEQDFVICYGDILFKKYIPAILCETEADFVIAVDTQWQESANRHRLADYVTCTQPSTRTAFFQPVYLTHMAGDLAAQAIDGEWMGFLKVKQTALLLLRETLASLLADSRHKTAKMPLLFNTLIKQGYQIRVIYTTGHWLDVDSLEDVVNANALFS</sequence>
<dbReference type="GO" id="GO:0046872">
    <property type="term" value="F:metal ion binding"/>
    <property type="evidence" value="ECO:0007669"/>
    <property type="project" value="UniProtKB-KW"/>
</dbReference>
<evidence type="ECO:0000256" key="2">
    <source>
        <dbReference type="ARBA" id="ARBA00022842"/>
    </source>
</evidence>
<dbReference type="CDD" id="cd00377">
    <property type="entry name" value="ICL_PEPM"/>
    <property type="match status" value="1"/>
</dbReference>
<dbReference type="Pfam" id="PF12804">
    <property type="entry name" value="NTP_transf_3"/>
    <property type="match status" value="1"/>
</dbReference>
<reference evidence="7 8" key="1">
    <citation type="journal article" date="2016" name="Front. Microbiol.">
        <title>Single-Cell (Meta-)Genomics of a Dimorphic Candidatus Thiomargarita nelsonii Reveals Genomic Plasticity.</title>
        <authorList>
            <person name="Flood B.E."/>
            <person name="Fliss P."/>
            <person name="Jones D.S."/>
            <person name="Dick G.J."/>
            <person name="Jain S."/>
            <person name="Kaster A.K."/>
            <person name="Winkel M."/>
            <person name="Mussmann M."/>
            <person name="Bailey J."/>
        </authorList>
    </citation>
    <scope>NUCLEOTIDE SEQUENCE [LARGE SCALE GENOMIC DNA]</scope>
    <source>
        <strain evidence="7">Hydrate Ridge</strain>
    </source>
</reference>
<dbReference type="SUPFAM" id="SSF53448">
    <property type="entry name" value="Nucleotide-diphospho-sugar transferases"/>
    <property type="match status" value="1"/>
</dbReference>
<protein>
    <recommendedName>
        <fullName evidence="4">phosphoenolpyruvate mutase</fullName>
        <ecNumber evidence="4">5.4.2.9</ecNumber>
    </recommendedName>
</protein>
<dbReference type="GO" id="GO:0050188">
    <property type="term" value="F:phosphoenolpyruvate mutase activity"/>
    <property type="evidence" value="ECO:0007669"/>
    <property type="project" value="UniProtKB-EC"/>
</dbReference>
<feature type="domain" description="MobA-like NTP transferase" evidence="6">
    <location>
        <begin position="298"/>
        <end position="420"/>
    </location>
</feature>
<keyword evidence="1" id="KW-0479">Metal-binding</keyword>
<evidence type="ECO:0000256" key="3">
    <source>
        <dbReference type="ARBA" id="ARBA00023235"/>
    </source>
</evidence>
<dbReference type="PANTHER" id="PTHR42905:SF7">
    <property type="entry name" value="PHOSPHOENOLPYRUVATE PHOSPHOMUTASE"/>
    <property type="match status" value="1"/>
</dbReference>
<dbReference type="Proteomes" id="UP000030428">
    <property type="component" value="Unassembled WGS sequence"/>
</dbReference>
<keyword evidence="8" id="KW-1185">Reference proteome</keyword>
<dbReference type="InterPro" id="IPR012698">
    <property type="entry name" value="PEnolPyrv_PMutase_core"/>
</dbReference>
<evidence type="ECO:0000259" key="6">
    <source>
        <dbReference type="Pfam" id="PF12804"/>
    </source>
</evidence>
<dbReference type="InterPro" id="IPR015813">
    <property type="entry name" value="Pyrv/PenolPyrv_kinase-like_dom"/>
</dbReference>
<accession>A0A0A6P7D9</accession>
<dbReference type="InterPro" id="IPR025877">
    <property type="entry name" value="MobA-like_NTP_Trfase"/>
</dbReference>
<dbReference type="Pfam" id="PF13714">
    <property type="entry name" value="PEP_mutase"/>
    <property type="match status" value="1"/>
</dbReference>
<evidence type="ECO:0000256" key="5">
    <source>
        <dbReference type="ARBA" id="ARBA00038455"/>
    </source>
</evidence>
<dbReference type="AlphaFoldDB" id="A0A0A6P7D9"/>
<dbReference type="GO" id="GO:0016779">
    <property type="term" value="F:nucleotidyltransferase activity"/>
    <property type="evidence" value="ECO:0007669"/>
    <property type="project" value="UniProtKB-ARBA"/>
</dbReference>
<dbReference type="Gene3D" id="3.20.20.60">
    <property type="entry name" value="Phosphoenolpyruvate-binding domains"/>
    <property type="match status" value="1"/>
</dbReference>
<keyword evidence="2" id="KW-0460">Magnesium</keyword>
<dbReference type="SUPFAM" id="SSF51621">
    <property type="entry name" value="Phosphoenolpyruvate/pyruvate domain"/>
    <property type="match status" value="1"/>
</dbReference>
<evidence type="ECO:0000313" key="8">
    <source>
        <dbReference type="Proteomes" id="UP000030428"/>
    </source>
</evidence>
<comment type="caution">
    <text evidence="7">The sequence shown here is derived from an EMBL/GenBank/DDBJ whole genome shotgun (WGS) entry which is preliminary data.</text>
</comment>
<dbReference type="Gene3D" id="3.90.550.10">
    <property type="entry name" value="Spore Coat Polysaccharide Biosynthesis Protein SpsA, Chain A"/>
    <property type="match status" value="1"/>
</dbReference>
<name>A0A0A6P7D9_9GAMM</name>